<dbReference type="InterPro" id="IPR005956">
    <property type="entry name" value="4OHPhenylPyrv_dOase"/>
</dbReference>
<reference evidence="7 8" key="1">
    <citation type="submission" date="2014-04" db="EMBL/GenBank/DDBJ databases">
        <title>Genome assembly of Hyalangium minutum DSM 14724.</title>
        <authorList>
            <person name="Sharma G."/>
            <person name="Subramanian S."/>
        </authorList>
    </citation>
    <scope>NUCLEOTIDE SEQUENCE [LARGE SCALE GENOMIC DNA]</scope>
    <source>
        <strain evidence="7 8">DSM 14724</strain>
    </source>
</reference>
<comment type="similarity">
    <text evidence="1">Belongs to the 4HPPD family.</text>
</comment>
<keyword evidence="8" id="KW-1185">Reference proteome</keyword>
<gene>
    <name evidence="7" type="ORF">DB31_3804</name>
</gene>
<dbReference type="PIRSF" id="PIRSF009283">
    <property type="entry name" value="HPP_dOase"/>
    <property type="match status" value="1"/>
</dbReference>
<dbReference type="RefSeq" id="WP_044196958.1">
    <property type="nucleotide sequence ID" value="NZ_JMCB01000020.1"/>
</dbReference>
<evidence type="ECO:0000256" key="3">
    <source>
        <dbReference type="ARBA" id="ARBA00022737"/>
    </source>
</evidence>
<dbReference type="GO" id="GO:0006572">
    <property type="term" value="P:L-tyrosine catabolic process"/>
    <property type="evidence" value="ECO:0007669"/>
    <property type="project" value="TreeGrafter"/>
</dbReference>
<dbReference type="PROSITE" id="PS51819">
    <property type="entry name" value="VOC"/>
    <property type="match status" value="2"/>
</dbReference>
<dbReference type="Pfam" id="PF00903">
    <property type="entry name" value="Glyoxalase"/>
    <property type="match status" value="1"/>
</dbReference>
<comment type="caution">
    <text evidence="7">The sequence shown here is derived from an EMBL/GenBank/DDBJ whole genome shotgun (WGS) entry which is preliminary data.</text>
</comment>
<evidence type="ECO:0000313" key="7">
    <source>
        <dbReference type="EMBL" id="KFE62690.1"/>
    </source>
</evidence>
<dbReference type="InterPro" id="IPR004360">
    <property type="entry name" value="Glyas_Fos-R_dOase_dom"/>
</dbReference>
<dbReference type="EMBL" id="JMCB01000020">
    <property type="protein sequence ID" value="KFE62690.1"/>
    <property type="molecule type" value="Genomic_DNA"/>
</dbReference>
<feature type="binding site" evidence="5">
    <location>
        <position position="174"/>
    </location>
    <ligand>
        <name>Fe cation</name>
        <dbReference type="ChEBI" id="CHEBI:24875"/>
    </ligand>
</feature>
<dbReference type="CDD" id="cd08342">
    <property type="entry name" value="HPPD_N_like"/>
    <property type="match status" value="1"/>
</dbReference>
<dbReference type="STRING" id="394096.DB31_3804"/>
<evidence type="ECO:0000256" key="1">
    <source>
        <dbReference type="ARBA" id="ARBA00005877"/>
    </source>
</evidence>
<dbReference type="PANTHER" id="PTHR11959:SF1">
    <property type="entry name" value="4-HYDROXYPHENYLPYRUVATE DIOXYGENASE"/>
    <property type="match status" value="1"/>
</dbReference>
<dbReference type="GO" id="GO:0003868">
    <property type="term" value="F:4-hydroxyphenylpyruvate dioxygenase activity"/>
    <property type="evidence" value="ECO:0007669"/>
    <property type="project" value="InterPro"/>
</dbReference>
<evidence type="ECO:0000313" key="8">
    <source>
        <dbReference type="Proteomes" id="UP000028725"/>
    </source>
</evidence>
<dbReference type="OrthoDB" id="9780241at2"/>
<keyword evidence="7" id="KW-0223">Dioxygenase</keyword>
<dbReference type="Gene3D" id="3.10.180.10">
    <property type="entry name" value="2,3-Dihydroxybiphenyl 1,2-Dioxygenase, domain 1"/>
    <property type="match status" value="2"/>
</dbReference>
<keyword evidence="7" id="KW-0670">Pyruvate</keyword>
<feature type="domain" description="VOC" evidence="6">
    <location>
        <begin position="171"/>
        <end position="338"/>
    </location>
</feature>
<keyword evidence="7" id="KW-0560">Oxidoreductase</keyword>
<organism evidence="7 8">
    <name type="scientific">Hyalangium minutum</name>
    <dbReference type="NCBI Taxonomy" id="394096"/>
    <lineage>
        <taxon>Bacteria</taxon>
        <taxon>Pseudomonadati</taxon>
        <taxon>Myxococcota</taxon>
        <taxon>Myxococcia</taxon>
        <taxon>Myxococcales</taxon>
        <taxon>Cystobacterineae</taxon>
        <taxon>Archangiaceae</taxon>
        <taxon>Hyalangium</taxon>
    </lineage>
</organism>
<dbReference type="InterPro" id="IPR037523">
    <property type="entry name" value="VOC_core"/>
</dbReference>
<evidence type="ECO:0000256" key="5">
    <source>
        <dbReference type="PIRSR" id="PIRSR009283-1"/>
    </source>
</evidence>
<keyword evidence="2 5" id="KW-0479">Metal-binding</keyword>
<dbReference type="InterPro" id="IPR041736">
    <property type="entry name" value="4OHPhenylPyrv_dOase_N"/>
</dbReference>
<evidence type="ECO:0000256" key="4">
    <source>
        <dbReference type="ARBA" id="ARBA00023004"/>
    </source>
</evidence>
<protein>
    <submittedName>
        <fullName evidence="7">4-hydroxyphenylpyruvate dioxygenase</fullName>
    </submittedName>
</protein>
<keyword evidence="3" id="KW-0677">Repeat</keyword>
<evidence type="ECO:0000259" key="6">
    <source>
        <dbReference type="PROSITE" id="PS51819"/>
    </source>
</evidence>
<feature type="binding site" evidence="5">
    <location>
        <position position="263"/>
    </location>
    <ligand>
        <name>Fe cation</name>
        <dbReference type="ChEBI" id="CHEBI:24875"/>
    </ligand>
</feature>
<proteinExistence type="inferred from homology"/>
<dbReference type="Proteomes" id="UP000028725">
    <property type="component" value="Unassembled WGS sequence"/>
</dbReference>
<dbReference type="AlphaFoldDB" id="A0A085W4S7"/>
<dbReference type="GO" id="GO:0046872">
    <property type="term" value="F:metal ion binding"/>
    <property type="evidence" value="ECO:0007669"/>
    <property type="project" value="UniProtKB-KW"/>
</dbReference>
<name>A0A085W4S7_9BACT</name>
<dbReference type="PATRIC" id="fig|394096.3.peg.7540"/>
<keyword evidence="4 5" id="KW-0408">Iron</keyword>
<evidence type="ECO:0000256" key="2">
    <source>
        <dbReference type="ARBA" id="ARBA00022723"/>
    </source>
</evidence>
<accession>A0A085W4S7</accession>
<feature type="domain" description="VOC" evidence="6">
    <location>
        <begin position="11"/>
        <end position="144"/>
    </location>
</feature>
<comment type="cofactor">
    <cofactor evidence="5">
        <name>Fe cation</name>
        <dbReference type="ChEBI" id="CHEBI:24875"/>
    </cofactor>
    <text evidence="5">Binds 1 Fe cation per subunit.</text>
</comment>
<feature type="binding site" evidence="5">
    <location>
        <position position="355"/>
    </location>
    <ligand>
        <name>Fe cation</name>
        <dbReference type="ChEBI" id="CHEBI:24875"/>
    </ligand>
</feature>
<dbReference type="SUPFAM" id="SSF54593">
    <property type="entry name" value="Glyoxalase/Bleomycin resistance protein/Dihydroxybiphenyl dioxygenase"/>
    <property type="match status" value="1"/>
</dbReference>
<dbReference type="PANTHER" id="PTHR11959">
    <property type="entry name" value="4-HYDROXYPHENYLPYRUVATE DIOXYGENASE"/>
    <property type="match status" value="1"/>
</dbReference>
<sequence>MGKIESLGIKTIESVHWYVHDLERSRRFYTQGLDFAELGVSSPELEKEGKQKSAVFQAGDIVLIVSQPVGEGGRAWRFLRKHPDGVGTVNFEVHDIEKTFRLLEQRGGTFITDIQRFSDDRGGRLAVFSITTPFGDTTFRFIQRDGYRALYPGFQAHETPKGGKNRYGFGRVDHITSNFQTMKPMLLWMEQVMGFEEFWGIQFHTEDVTARQKRDHGSGLRSTVMWDPVSGAKFANNEPLRPFFKASQINLFNEDHRGDGVQHLALTVKDILTSVKDMRQNAGIQFMPTPGTYYDALPDRIQKLGIKKIDEDVKVLRDLELLVDGDKEHSYLLQIFMKDAASLYKDPEAGPFFYEIIQRKGDQGFGGGNFRALFESIERQQKAEGRI</sequence>
<dbReference type="InterPro" id="IPR029068">
    <property type="entry name" value="Glyas_Bleomycin-R_OHBP_Dase"/>
</dbReference>